<dbReference type="Pfam" id="PF01728">
    <property type="entry name" value="FtsJ"/>
    <property type="match status" value="1"/>
</dbReference>
<feature type="domain" description="Ribosomal RNA methyltransferase FtsJ" evidence="3">
    <location>
        <begin position="61"/>
        <end position="247"/>
    </location>
</feature>
<organism evidence="4">
    <name type="scientific">Paulinella micropora</name>
    <dbReference type="NCBI Taxonomy" id="1928728"/>
    <lineage>
        <taxon>Eukaryota</taxon>
        <taxon>Sar</taxon>
        <taxon>Rhizaria</taxon>
        <taxon>Cercozoa</taxon>
        <taxon>Imbricatea</taxon>
        <taxon>Silicofilosea</taxon>
        <taxon>Euglyphida</taxon>
        <taxon>Paulinellidae</taxon>
        <taxon>Paulinella</taxon>
    </lineage>
</organism>
<proteinExistence type="inferred from homology"/>
<evidence type="ECO:0000256" key="2">
    <source>
        <dbReference type="ARBA" id="ARBA00029460"/>
    </source>
</evidence>
<dbReference type="GO" id="GO:0003723">
    <property type="term" value="F:RNA binding"/>
    <property type="evidence" value="ECO:0007669"/>
    <property type="project" value="UniProtKB-KW"/>
</dbReference>
<evidence type="ECO:0000256" key="1">
    <source>
        <dbReference type="ARBA" id="ARBA00022884"/>
    </source>
</evidence>
<dbReference type="AlphaFoldDB" id="A0A385HZQ4"/>
<evidence type="ECO:0000259" key="3">
    <source>
        <dbReference type="Pfam" id="PF01728"/>
    </source>
</evidence>
<dbReference type="InterPro" id="IPR002877">
    <property type="entry name" value="RNA_MeTrfase_FtsJ_dom"/>
</dbReference>
<keyword evidence="4" id="KW-0934">Plastid</keyword>
<accession>A0A385HZQ4</accession>
<dbReference type="GO" id="GO:0032259">
    <property type="term" value="P:methylation"/>
    <property type="evidence" value="ECO:0007669"/>
    <property type="project" value="InterPro"/>
</dbReference>
<dbReference type="SUPFAM" id="SSF53335">
    <property type="entry name" value="S-adenosyl-L-methionine-dependent methyltransferases"/>
    <property type="match status" value="1"/>
</dbReference>
<dbReference type="InterPro" id="IPR004538">
    <property type="entry name" value="Hemolysin_A/TlyA"/>
</dbReference>
<protein>
    <submittedName>
        <fullName evidence="4">Hemolysin A</fullName>
    </submittedName>
</protein>
<reference evidence="4" key="1">
    <citation type="submission" date="2018-02" db="EMBL/GenBank/DDBJ databases">
        <title>Genome reduction pattern in chromatophore genome of Paulinella.</title>
        <authorList>
            <person name="Lhee D."/>
            <person name="Yoon H.S."/>
        </authorList>
    </citation>
    <scope>NUCLEOTIDE SEQUENCE</scope>
    <source>
        <strain evidence="4">NZ27</strain>
    </source>
</reference>
<dbReference type="NCBIfam" id="TIGR00478">
    <property type="entry name" value="tly"/>
    <property type="match status" value="1"/>
</dbReference>
<dbReference type="InterPro" id="IPR036986">
    <property type="entry name" value="S4_RNA-bd_sf"/>
</dbReference>
<evidence type="ECO:0000313" key="4">
    <source>
        <dbReference type="EMBL" id="AXY63136.1"/>
    </source>
</evidence>
<dbReference type="PANTHER" id="PTHR32319">
    <property type="entry name" value="BACTERIAL HEMOLYSIN-LIKE PROTEIN"/>
    <property type="match status" value="1"/>
</dbReference>
<dbReference type="PANTHER" id="PTHR32319:SF0">
    <property type="entry name" value="BACTERIAL HEMOLYSIN-LIKE PROTEIN"/>
    <property type="match status" value="1"/>
</dbReference>
<dbReference type="PIRSF" id="PIRSF005578">
    <property type="entry name" value="TlyA"/>
    <property type="match status" value="1"/>
</dbReference>
<keyword evidence="1" id="KW-0694">RNA-binding</keyword>
<dbReference type="Gene3D" id="3.10.290.10">
    <property type="entry name" value="RNA-binding S4 domain"/>
    <property type="match status" value="1"/>
</dbReference>
<dbReference type="InterPro" id="IPR047048">
    <property type="entry name" value="TlyA"/>
</dbReference>
<dbReference type="Gene3D" id="3.40.50.150">
    <property type="entry name" value="Vaccinia Virus protein VP39"/>
    <property type="match status" value="1"/>
</dbReference>
<geneLocation type="plastid" evidence="4"/>
<dbReference type="GO" id="GO:0008168">
    <property type="term" value="F:methyltransferase activity"/>
    <property type="evidence" value="ECO:0007669"/>
    <property type="project" value="InterPro"/>
</dbReference>
<name>A0A385HZQ4_9EUKA</name>
<dbReference type="EMBL" id="MG976688">
    <property type="protein sequence ID" value="AXY63136.1"/>
    <property type="molecule type" value="Genomic_DNA"/>
</dbReference>
<gene>
    <name evidence="4" type="ORF">PMNZ_182</name>
</gene>
<sequence>MTKKERLDLHLLNLGLVADCQEAQQLILAGKVRDPHGHLLDKPGLEVSFHLLPIIEKQSRFVSRGGEKLAAALEYFPIQAQNRVCLDGGISTGGFSDCLLQNGARCIYGIDVGYGQLAWSLRIDPRIILKERTNLRYLKFKDLYNKTDPLPDLAVLDLSFISLASVLPALKRLVISPRADIILLVKPQFEVGREFISKGGVVRNVSAHLYAIKKIIAATLTQQWRPIDLMCSPITGPAGNHEYLLWASGCDSYPKDTNTSCRRMSMNNLVSWESIESLVRINLQE</sequence>
<comment type="similarity">
    <text evidence="2">Belongs to the TlyA family.</text>
</comment>
<dbReference type="InterPro" id="IPR029063">
    <property type="entry name" value="SAM-dependent_MTases_sf"/>
</dbReference>